<feature type="transmembrane region" description="Helical" evidence="5">
    <location>
        <begin position="83"/>
        <end position="100"/>
    </location>
</feature>
<feature type="transmembrane region" description="Helical" evidence="5">
    <location>
        <begin position="12"/>
        <end position="33"/>
    </location>
</feature>
<feature type="transmembrane region" description="Helical" evidence="5">
    <location>
        <begin position="260"/>
        <end position="278"/>
    </location>
</feature>
<dbReference type="EMBL" id="UINC01010647">
    <property type="protein sequence ID" value="SVA47277.1"/>
    <property type="molecule type" value="Genomic_DNA"/>
</dbReference>
<reference evidence="6" key="1">
    <citation type="submission" date="2018-05" db="EMBL/GenBank/DDBJ databases">
        <authorList>
            <person name="Lanie J.A."/>
            <person name="Ng W.-L."/>
            <person name="Kazmierczak K.M."/>
            <person name="Andrzejewski T.M."/>
            <person name="Davidsen T.M."/>
            <person name="Wayne K.J."/>
            <person name="Tettelin H."/>
            <person name="Glass J.I."/>
            <person name="Rusch D."/>
            <person name="Podicherti R."/>
            <person name="Tsui H.-C.T."/>
            <person name="Winkler M.E."/>
        </authorList>
    </citation>
    <scope>NUCLEOTIDE SEQUENCE</scope>
</reference>
<keyword evidence="3 5" id="KW-1133">Transmembrane helix</keyword>
<comment type="subcellular location">
    <subcellularLocation>
        <location evidence="1">Membrane</location>
        <topology evidence="1">Multi-pass membrane protein</topology>
    </subcellularLocation>
</comment>
<dbReference type="Gene3D" id="1.20.120.1780">
    <property type="entry name" value="UbiA prenyltransferase"/>
    <property type="match status" value="1"/>
</dbReference>
<feature type="transmembrane region" description="Helical" evidence="5">
    <location>
        <begin position="131"/>
        <end position="151"/>
    </location>
</feature>
<evidence type="ECO:0000256" key="2">
    <source>
        <dbReference type="ARBA" id="ARBA00022692"/>
    </source>
</evidence>
<dbReference type="AlphaFoldDB" id="A0A381W5R8"/>
<dbReference type="InterPro" id="IPR050475">
    <property type="entry name" value="Prenyltransferase_related"/>
</dbReference>
<sequence>MNTFFYHIKLLRPLNVFTSGLAMVIGSGILGTLNNTGTLLLVMAVVMCFAGAANALNDVVDYEIDKINRPMRPLPSGFVKKRTALFISILLFSMGTLACLELSETAKVIGIVIAMPFMVLYSKYLKGMPLIGNMIVAFILGLSFLFCGAAFNNMSPMWIPMILAFGLTLVRELVKDIADMEGDQSAGLKTFPITAGIEKSIQLSIFLSACIGVGAFIPYLYGTYGIWYGILLILGVEIPLGVVVVSLLNNPGISSAIHGARILKFSTLIGLIAIYAGTF</sequence>
<dbReference type="CDD" id="cd13961">
    <property type="entry name" value="PT_UbiA_DGGGPS"/>
    <property type="match status" value="1"/>
</dbReference>
<proteinExistence type="predicted"/>
<accession>A0A381W5R8</accession>
<evidence type="ECO:0008006" key="7">
    <source>
        <dbReference type="Google" id="ProtNLM"/>
    </source>
</evidence>
<dbReference type="GO" id="GO:0016765">
    <property type="term" value="F:transferase activity, transferring alkyl or aryl (other than methyl) groups"/>
    <property type="evidence" value="ECO:0007669"/>
    <property type="project" value="InterPro"/>
</dbReference>
<feature type="transmembrane region" description="Helical" evidence="5">
    <location>
        <begin position="203"/>
        <end position="221"/>
    </location>
</feature>
<protein>
    <recommendedName>
        <fullName evidence="7">Geranylgeranylglycerol-phosphate geranylgeranyltransferase</fullName>
    </recommendedName>
</protein>
<dbReference type="PANTHER" id="PTHR42723">
    <property type="entry name" value="CHLOROPHYLL SYNTHASE"/>
    <property type="match status" value="1"/>
</dbReference>
<dbReference type="InterPro" id="IPR000537">
    <property type="entry name" value="UbiA_prenyltransferase"/>
</dbReference>
<dbReference type="InterPro" id="IPR044878">
    <property type="entry name" value="UbiA_sf"/>
</dbReference>
<dbReference type="Gene3D" id="1.10.357.140">
    <property type="entry name" value="UbiA prenyltransferase"/>
    <property type="match status" value="1"/>
</dbReference>
<keyword evidence="4 5" id="KW-0472">Membrane</keyword>
<gene>
    <name evidence="6" type="ORF">METZ01_LOCUS100131</name>
</gene>
<organism evidence="6">
    <name type="scientific">marine metagenome</name>
    <dbReference type="NCBI Taxonomy" id="408172"/>
    <lineage>
        <taxon>unclassified sequences</taxon>
        <taxon>metagenomes</taxon>
        <taxon>ecological metagenomes</taxon>
    </lineage>
</organism>
<evidence type="ECO:0000256" key="5">
    <source>
        <dbReference type="SAM" id="Phobius"/>
    </source>
</evidence>
<keyword evidence="2 5" id="KW-0812">Transmembrane</keyword>
<name>A0A381W5R8_9ZZZZ</name>
<feature type="transmembrane region" description="Helical" evidence="5">
    <location>
        <begin position="227"/>
        <end position="248"/>
    </location>
</feature>
<feature type="transmembrane region" description="Helical" evidence="5">
    <location>
        <begin position="39"/>
        <end position="62"/>
    </location>
</feature>
<dbReference type="GO" id="GO:0016020">
    <property type="term" value="C:membrane"/>
    <property type="evidence" value="ECO:0007669"/>
    <property type="project" value="UniProtKB-SubCell"/>
</dbReference>
<feature type="transmembrane region" description="Helical" evidence="5">
    <location>
        <begin position="106"/>
        <end position="124"/>
    </location>
</feature>
<evidence type="ECO:0000256" key="3">
    <source>
        <dbReference type="ARBA" id="ARBA00022989"/>
    </source>
</evidence>
<dbReference type="PANTHER" id="PTHR42723:SF1">
    <property type="entry name" value="CHLOROPHYLL SYNTHASE, CHLOROPLASTIC"/>
    <property type="match status" value="1"/>
</dbReference>
<evidence type="ECO:0000256" key="1">
    <source>
        <dbReference type="ARBA" id="ARBA00004141"/>
    </source>
</evidence>
<evidence type="ECO:0000313" key="6">
    <source>
        <dbReference type="EMBL" id="SVA47277.1"/>
    </source>
</evidence>
<evidence type="ECO:0000256" key="4">
    <source>
        <dbReference type="ARBA" id="ARBA00023136"/>
    </source>
</evidence>
<dbReference type="Pfam" id="PF01040">
    <property type="entry name" value="UbiA"/>
    <property type="match status" value="1"/>
</dbReference>